<evidence type="ECO:0000256" key="3">
    <source>
        <dbReference type="ARBA" id="ARBA00023163"/>
    </source>
</evidence>
<dbReference type="InterPro" id="IPR018062">
    <property type="entry name" value="HTH_AraC-typ_CS"/>
</dbReference>
<dbReference type="InterPro" id="IPR009057">
    <property type="entry name" value="Homeodomain-like_sf"/>
</dbReference>
<accession>A0ABT8X7N5</accession>
<dbReference type="Gene3D" id="3.30.450.20">
    <property type="entry name" value="PAS domain"/>
    <property type="match status" value="1"/>
</dbReference>
<dbReference type="PANTHER" id="PTHR47893">
    <property type="entry name" value="REGULATORY PROTEIN PCHR"/>
    <property type="match status" value="1"/>
</dbReference>
<reference evidence="5" key="1">
    <citation type="submission" date="2023-07" db="EMBL/GenBank/DDBJ databases">
        <title>Two novel species in the genus Flavivirga.</title>
        <authorList>
            <person name="Kwon K."/>
        </authorList>
    </citation>
    <scope>NUCLEOTIDE SEQUENCE</scope>
    <source>
        <strain evidence="5">KACC 14157</strain>
    </source>
</reference>
<name>A0ABT8X7N5_9FLAO</name>
<sequence>MPDDATNKERIKQIHRMLMEFASGNFAYKIERSDLDDDIEALTALINMTFEEIKASFLHQGYVNLNETYKHLVQMFFILDMEDTIITFNARIKQMLLFDDHELQDKTFSTFLTQDSKLAWYALKYKLTQINLNTQEEFILLSFITKQKLILTTNCLVSKFIDKANQSERIVITSIEIIKNSTERENELRKTVRFGKEQSKTNHISGKGKQLSLSISDIKKIRNVYDHIISNLEKPLSPLIELAHTFGTNEFKLKYGFKQLYGQTVFRFLTNERLRKASVLIQHTDTSIKEVAHVTGFKSAPHFSKAFTEKYGYTPRDLRKRSKDDSVQSNDSS</sequence>
<dbReference type="CDD" id="cd00130">
    <property type="entry name" value="PAS"/>
    <property type="match status" value="1"/>
</dbReference>
<dbReference type="Pfam" id="PF12833">
    <property type="entry name" value="HTH_18"/>
    <property type="match status" value="1"/>
</dbReference>
<evidence type="ECO:0000313" key="6">
    <source>
        <dbReference type="Proteomes" id="UP001176891"/>
    </source>
</evidence>
<proteinExistence type="predicted"/>
<comment type="caution">
    <text evidence="5">The sequence shown here is derived from an EMBL/GenBank/DDBJ whole genome shotgun (WGS) entry which is preliminary data.</text>
</comment>
<protein>
    <submittedName>
        <fullName evidence="5">AraC family transcriptional regulator</fullName>
    </submittedName>
</protein>
<gene>
    <name evidence="5" type="ORF">Q4Q39_19235</name>
</gene>
<dbReference type="PRINTS" id="PR00032">
    <property type="entry name" value="HTHARAC"/>
</dbReference>
<evidence type="ECO:0000313" key="5">
    <source>
        <dbReference type="EMBL" id="MDO5989544.1"/>
    </source>
</evidence>
<dbReference type="PROSITE" id="PS00041">
    <property type="entry name" value="HTH_ARAC_FAMILY_1"/>
    <property type="match status" value="1"/>
</dbReference>
<keyword evidence="2" id="KW-0238">DNA-binding</keyword>
<dbReference type="PROSITE" id="PS01124">
    <property type="entry name" value="HTH_ARAC_FAMILY_2"/>
    <property type="match status" value="1"/>
</dbReference>
<dbReference type="RefSeq" id="WP_303284208.1">
    <property type="nucleotide sequence ID" value="NZ_BAABCZ010000001.1"/>
</dbReference>
<keyword evidence="6" id="KW-1185">Reference proteome</keyword>
<keyword evidence="1" id="KW-0805">Transcription regulation</keyword>
<dbReference type="Gene3D" id="1.10.10.60">
    <property type="entry name" value="Homeodomain-like"/>
    <property type="match status" value="2"/>
</dbReference>
<keyword evidence="3" id="KW-0804">Transcription</keyword>
<dbReference type="EMBL" id="JAUOEM010000009">
    <property type="protein sequence ID" value="MDO5989544.1"/>
    <property type="molecule type" value="Genomic_DNA"/>
</dbReference>
<dbReference type="SMART" id="SM00342">
    <property type="entry name" value="HTH_ARAC"/>
    <property type="match status" value="1"/>
</dbReference>
<dbReference type="PANTHER" id="PTHR47893:SF1">
    <property type="entry name" value="REGULATORY PROTEIN PCHR"/>
    <property type="match status" value="1"/>
</dbReference>
<organism evidence="5 6">
    <name type="scientific">Flavivirga amylovorans</name>
    <dbReference type="NCBI Taxonomy" id="870486"/>
    <lineage>
        <taxon>Bacteria</taxon>
        <taxon>Pseudomonadati</taxon>
        <taxon>Bacteroidota</taxon>
        <taxon>Flavobacteriia</taxon>
        <taxon>Flavobacteriales</taxon>
        <taxon>Flavobacteriaceae</taxon>
        <taxon>Flavivirga</taxon>
    </lineage>
</organism>
<evidence type="ECO:0000259" key="4">
    <source>
        <dbReference type="PROSITE" id="PS01124"/>
    </source>
</evidence>
<evidence type="ECO:0000256" key="1">
    <source>
        <dbReference type="ARBA" id="ARBA00023015"/>
    </source>
</evidence>
<evidence type="ECO:0000256" key="2">
    <source>
        <dbReference type="ARBA" id="ARBA00023125"/>
    </source>
</evidence>
<feature type="domain" description="HTH araC/xylS-type" evidence="4">
    <location>
        <begin position="222"/>
        <end position="321"/>
    </location>
</feature>
<dbReference type="InterPro" id="IPR018060">
    <property type="entry name" value="HTH_AraC"/>
</dbReference>
<dbReference type="InterPro" id="IPR000014">
    <property type="entry name" value="PAS"/>
</dbReference>
<dbReference type="InterPro" id="IPR020449">
    <property type="entry name" value="Tscrpt_reg_AraC-type_HTH"/>
</dbReference>
<dbReference type="SUPFAM" id="SSF46689">
    <property type="entry name" value="Homeodomain-like"/>
    <property type="match status" value="1"/>
</dbReference>
<dbReference type="Proteomes" id="UP001176891">
    <property type="component" value="Unassembled WGS sequence"/>
</dbReference>
<dbReference type="InterPro" id="IPR053142">
    <property type="entry name" value="PchR_regulatory_protein"/>
</dbReference>